<comment type="similarity">
    <text evidence="1">Belongs to the sigma-70 factor family. ECF subfamily.</text>
</comment>
<reference evidence="8" key="1">
    <citation type="journal article" date="2019" name="Int. J. Syst. Evol. Microbiol.">
        <title>The Global Catalogue of Microorganisms (GCM) 10K type strain sequencing project: providing services to taxonomists for standard genome sequencing and annotation.</title>
        <authorList>
            <consortium name="The Broad Institute Genomics Platform"/>
            <consortium name="The Broad Institute Genome Sequencing Center for Infectious Disease"/>
            <person name="Wu L."/>
            <person name="Ma J."/>
        </authorList>
    </citation>
    <scope>NUCLEOTIDE SEQUENCE [LARGE SCALE GENOMIC DNA]</scope>
    <source>
        <strain evidence="8">CGMCC 1.12237</strain>
    </source>
</reference>
<evidence type="ECO:0000313" key="8">
    <source>
        <dbReference type="Proteomes" id="UP001596147"/>
    </source>
</evidence>
<evidence type="ECO:0000256" key="2">
    <source>
        <dbReference type="ARBA" id="ARBA00023015"/>
    </source>
</evidence>
<dbReference type="SUPFAM" id="SSF88659">
    <property type="entry name" value="Sigma3 and sigma4 domains of RNA polymerase sigma factors"/>
    <property type="match status" value="1"/>
</dbReference>
<evidence type="ECO:0000256" key="4">
    <source>
        <dbReference type="ARBA" id="ARBA00023163"/>
    </source>
</evidence>
<name>A0ABW0LLE0_9BACI</name>
<dbReference type="PANTHER" id="PTHR43133:SF60">
    <property type="entry name" value="RNA POLYMERASE SIGMA FACTOR SIGV"/>
    <property type="match status" value="1"/>
</dbReference>
<dbReference type="InterPro" id="IPR013325">
    <property type="entry name" value="RNA_pol_sigma_r2"/>
</dbReference>
<dbReference type="InterPro" id="IPR007627">
    <property type="entry name" value="RNA_pol_sigma70_r2"/>
</dbReference>
<dbReference type="RefSeq" id="WP_382351690.1">
    <property type="nucleotide sequence ID" value="NZ_JBHSMC010000014.1"/>
</dbReference>
<dbReference type="InterPro" id="IPR013324">
    <property type="entry name" value="RNA_pol_sigma_r3/r4-like"/>
</dbReference>
<evidence type="ECO:0000256" key="1">
    <source>
        <dbReference type="ARBA" id="ARBA00010641"/>
    </source>
</evidence>
<evidence type="ECO:0000313" key="7">
    <source>
        <dbReference type="EMBL" id="MFC5465398.1"/>
    </source>
</evidence>
<dbReference type="Gene3D" id="1.10.1740.10">
    <property type="match status" value="1"/>
</dbReference>
<dbReference type="Pfam" id="PF08281">
    <property type="entry name" value="Sigma70_r4_2"/>
    <property type="match status" value="1"/>
</dbReference>
<dbReference type="InterPro" id="IPR013249">
    <property type="entry name" value="RNA_pol_sigma70_r4_t2"/>
</dbReference>
<dbReference type="InterPro" id="IPR014284">
    <property type="entry name" value="RNA_pol_sigma-70_dom"/>
</dbReference>
<sequence length="182" mass="21404">MINLEVDDNDEVSKEILLNKLMDEYGNDLKRIAYLYVKDHAQCEDILQEVFISCYKQLDNFRGESSYKTWLIRITINKCKDYQRKWSFRNIVYKPLIEPFVNGKSGSAESLVIQKENNSYLIVCITSLPPKYKEILILFYYQNMTMKEISEITKLNINTVKSRLARGKKLLKEKMEGGRNHG</sequence>
<gene>
    <name evidence="7" type="ORF">ACFPM4_11620</name>
</gene>
<dbReference type="InterPro" id="IPR036388">
    <property type="entry name" value="WH-like_DNA-bd_sf"/>
</dbReference>
<keyword evidence="2" id="KW-0805">Transcription regulation</keyword>
<dbReference type="NCBIfam" id="TIGR02937">
    <property type="entry name" value="sigma70-ECF"/>
    <property type="match status" value="1"/>
</dbReference>
<dbReference type="SUPFAM" id="SSF88946">
    <property type="entry name" value="Sigma2 domain of RNA polymerase sigma factors"/>
    <property type="match status" value="1"/>
</dbReference>
<dbReference type="Pfam" id="PF04542">
    <property type="entry name" value="Sigma70_r2"/>
    <property type="match status" value="1"/>
</dbReference>
<proteinExistence type="inferred from homology"/>
<comment type="caution">
    <text evidence="7">The sequence shown here is derived from an EMBL/GenBank/DDBJ whole genome shotgun (WGS) entry which is preliminary data.</text>
</comment>
<dbReference type="InterPro" id="IPR039425">
    <property type="entry name" value="RNA_pol_sigma-70-like"/>
</dbReference>
<feature type="domain" description="RNA polymerase sigma-70 region 2" evidence="5">
    <location>
        <begin position="21"/>
        <end position="85"/>
    </location>
</feature>
<keyword evidence="4" id="KW-0804">Transcription</keyword>
<feature type="domain" description="RNA polymerase sigma factor 70 region 4 type 2" evidence="6">
    <location>
        <begin position="121"/>
        <end position="171"/>
    </location>
</feature>
<keyword evidence="3" id="KW-0731">Sigma factor</keyword>
<evidence type="ECO:0000259" key="5">
    <source>
        <dbReference type="Pfam" id="PF04542"/>
    </source>
</evidence>
<dbReference type="CDD" id="cd06171">
    <property type="entry name" value="Sigma70_r4"/>
    <property type="match status" value="1"/>
</dbReference>
<evidence type="ECO:0000256" key="3">
    <source>
        <dbReference type="ARBA" id="ARBA00023082"/>
    </source>
</evidence>
<protein>
    <submittedName>
        <fullName evidence="7">Sigma-70 family RNA polymerase sigma factor</fullName>
    </submittedName>
</protein>
<accession>A0ABW0LLE0</accession>
<dbReference type="EMBL" id="JBHSMC010000014">
    <property type="protein sequence ID" value="MFC5465398.1"/>
    <property type="molecule type" value="Genomic_DNA"/>
</dbReference>
<keyword evidence="8" id="KW-1185">Reference proteome</keyword>
<dbReference type="Proteomes" id="UP001596147">
    <property type="component" value="Unassembled WGS sequence"/>
</dbReference>
<evidence type="ECO:0000259" key="6">
    <source>
        <dbReference type="Pfam" id="PF08281"/>
    </source>
</evidence>
<dbReference type="Gene3D" id="1.10.10.10">
    <property type="entry name" value="Winged helix-like DNA-binding domain superfamily/Winged helix DNA-binding domain"/>
    <property type="match status" value="1"/>
</dbReference>
<dbReference type="PANTHER" id="PTHR43133">
    <property type="entry name" value="RNA POLYMERASE ECF-TYPE SIGMA FACTO"/>
    <property type="match status" value="1"/>
</dbReference>
<organism evidence="7 8">
    <name type="scientific">Lederbergia graminis</name>
    <dbReference type="NCBI Taxonomy" id="735518"/>
    <lineage>
        <taxon>Bacteria</taxon>
        <taxon>Bacillati</taxon>
        <taxon>Bacillota</taxon>
        <taxon>Bacilli</taxon>
        <taxon>Bacillales</taxon>
        <taxon>Bacillaceae</taxon>
        <taxon>Lederbergia</taxon>
    </lineage>
</organism>